<dbReference type="RefSeq" id="YP_010649072.1">
    <property type="nucleotide sequence ID" value="NC_070764.1"/>
</dbReference>
<evidence type="ECO:0000256" key="1">
    <source>
        <dbReference type="SAM" id="MobiDB-lite"/>
    </source>
</evidence>
<reference evidence="2 3" key="1">
    <citation type="submission" date="2019-06" db="EMBL/GenBank/DDBJ databases">
        <authorList>
            <person name="Burns M.A."/>
            <person name="Hill G.C."/>
            <person name="Wesley B.E."/>
            <person name="Womack T.V."/>
            <person name="Krukonis G.P."/>
            <person name="Delesalle V.A."/>
            <person name="Garlena R.A."/>
            <person name="Russell D.A."/>
            <person name="Pope W.H."/>
            <person name="Jacobs-Sera D."/>
            <person name="Hatfull G.F."/>
        </authorList>
    </citation>
    <scope>NUCLEOTIDE SEQUENCE [LARGE SCALE GENOMIC DNA]</scope>
</reference>
<sequence>MITELENHARSVHQTRIESSDSSPVHRYRCTCGRVSGWLADIKSARDRKWMHEYYVQTGDHGRADW</sequence>
<dbReference type="GeneID" id="77924590"/>
<protein>
    <submittedName>
        <fullName evidence="2">Uncharacterized protein</fullName>
    </submittedName>
</protein>
<accession>A0A514U0X2</accession>
<dbReference type="EMBL" id="MN096369">
    <property type="protein sequence ID" value="QDK02576.1"/>
    <property type="molecule type" value="Genomic_DNA"/>
</dbReference>
<evidence type="ECO:0000313" key="2">
    <source>
        <dbReference type="EMBL" id="QDK02576.1"/>
    </source>
</evidence>
<proteinExistence type="predicted"/>
<keyword evidence="3" id="KW-1185">Reference proteome</keyword>
<name>A0A514U0X2_9CAUD</name>
<gene>
    <name evidence="2" type="primary">28</name>
    <name evidence="2" type="ORF">SEA_PHENDRIX_28</name>
</gene>
<dbReference type="Proteomes" id="UP000319596">
    <property type="component" value="Segment"/>
</dbReference>
<evidence type="ECO:0000313" key="3">
    <source>
        <dbReference type="Proteomes" id="UP000319596"/>
    </source>
</evidence>
<organism evidence="2 3">
    <name type="scientific">Gordonia phage Phendrix</name>
    <dbReference type="NCBI Taxonomy" id="2593335"/>
    <lineage>
        <taxon>Viruses</taxon>
        <taxon>Duplodnaviria</taxon>
        <taxon>Heunggongvirae</taxon>
        <taxon>Uroviricota</taxon>
        <taxon>Caudoviricetes</taxon>
        <taxon>Godonkavirus</taxon>
        <taxon>Godonkavirus phendrix</taxon>
    </lineage>
</organism>
<dbReference type="KEGG" id="vg:77924590"/>
<feature type="compositionally biased region" description="Basic and acidic residues" evidence="1">
    <location>
        <begin position="1"/>
        <end position="19"/>
    </location>
</feature>
<feature type="region of interest" description="Disordered" evidence="1">
    <location>
        <begin position="1"/>
        <end position="25"/>
    </location>
</feature>